<dbReference type="Proteomes" id="UP000320048">
    <property type="component" value="Unassembled WGS sequence"/>
</dbReference>
<reference evidence="2 3" key="1">
    <citation type="journal article" date="2019" name="Nat. Microbiol.">
        <title>Mediterranean grassland soil C-N compound turnover is dependent on rainfall and depth, and is mediated by genomically divergent microorganisms.</title>
        <authorList>
            <person name="Diamond S."/>
            <person name="Andeer P.F."/>
            <person name="Li Z."/>
            <person name="Crits-Christoph A."/>
            <person name="Burstein D."/>
            <person name="Anantharaman K."/>
            <person name="Lane K.R."/>
            <person name="Thomas B.C."/>
            <person name="Pan C."/>
            <person name="Northen T.R."/>
            <person name="Banfield J.F."/>
        </authorList>
    </citation>
    <scope>NUCLEOTIDE SEQUENCE [LARGE SCALE GENOMIC DNA]</scope>
    <source>
        <strain evidence="2">NP_7</strain>
    </source>
</reference>
<evidence type="ECO:0000256" key="1">
    <source>
        <dbReference type="SAM" id="MobiDB-lite"/>
    </source>
</evidence>
<sequence length="241" mass="25724">MKMNRILAARCLSRLLIPFIGVLGWGGWTVSMPAKAGAWGMDCVGGFEQKLSVEYREFDGSEVFTNLPVPGIEIYHKIIDVPNNCDTLEITISAVGDNFTGATKWLTCKVDDNFCNPGKTGATDTPGWISVENLSGDYHVFGEDQSIYYTWCVPITPGTHLVQLRMASDTMGLYVYIEAEHFIISTENTGGGCTLAAPAEDPPLLPGLSNPKLGTAPSVPALPGLTPAPPTLPAPSLPGVP</sequence>
<feature type="region of interest" description="Disordered" evidence="1">
    <location>
        <begin position="204"/>
        <end position="241"/>
    </location>
</feature>
<comment type="caution">
    <text evidence="2">The sequence shown here is derived from an EMBL/GenBank/DDBJ whole genome shotgun (WGS) entry which is preliminary data.</text>
</comment>
<evidence type="ECO:0000313" key="2">
    <source>
        <dbReference type="EMBL" id="TMI83622.1"/>
    </source>
</evidence>
<evidence type="ECO:0000313" key="3">
    <source>
        <dbReference type="Proteomes" id="UP000320048"/>
    </source>
</evidence>
<proteinExistence type="predicted"/>
<feature type="compositionally biased region" description="Pro residues" evidence="1">
    <location>
        <begin position="226"/>
        <end position="241"/>
    </location>
</feature>
<dbReference type="AlphaFoldDB" id="A0A537JJY0"/>
<accession>A0A537JJY0</accession>
<gene>
    <name evidence="2" type="ORF">E6H04_02565</name>
</gene>
<dbReference type="EMBL" id="VBAO01000067">
    <property type="protein sequence ID" value="TMI83622.1"/>
    <property type="molecule type" value="Genomic_DNA"/>
</dbReference>
<name>A0A537JJY0_9BACT</name>
<organism evidence="2 3">
    <name type="scientific">Candidatus Segetimicrobium genomatis</name>
    <dbReference type="NCBI Taxonomy" id="2569760"/>
    <lineage>
        <taxon>Bacteria</taxon>
        <taxon>Bacillati</taxon>
        <taxon>Candidatus Sysuimicrobiota</taxon>
        <taxon>Candidatus Sysuimicrobiia</taxon>
        <taxon>Candidatus Sysuimicrobiales</taxon>
        <taxon>Candidatus Segetimicrobiaceae</taxon>
        <taxon>Candidatus Segetimicrobium</taxon>
    </lineage>
</organism>
<protein>
    <submittedName>
        <fullName evidence="2">Uncharacterized protein</fullName>
    </submittedName>
</protein>